<accession>A0ACB8MAR7</accession>
<reference evidence="2" key="1">
    <citation type="journal article" date="2023" name="Hortic. Res.">
        <title>A chromosome-level phased genome enabling allele-level studies in sweet orange: a case study on citrus Huanglongbing tolerance.</title>
        <authorList>
            <person name="Wu B."/>
            <person name="Yu Q."/>
            <person name="Deng Z."/>
            <person name="Duan Y."/>
            <person name="Luo F."/>
            <person name="Gmitter F. Jr."/>
        </authorList>
    </citation>
    <scope>NUCLEOTIDE SEQUENCE [LARGE SCALE GENOMIC DNA]</scope>
    <source>
        <strain evidence="2">cv. Valencia</strain>
    </source>
</reference>
<proteinExistence type="predicted"/>
<evidence type="ECO:0000313" key="2">
    <source>
        <dbReference type="Proteomes" id="UP000829398"/>
    </source>
</evidence>
<keyword evidence="1" id="KW-0675">Receptor</keyword>
<evidence type="ECO:0000313" key="1">
    <source>
        <dbReference type="EMBL" id="KAH9782739.1"/>
    </source>
</evidence>
<protein>
    <submittedName>
        <fullName evidence="1">MDIS1-interacting receptor like kinase 2</fullName>
    </submittedName>
</protein>
<sequence>MSDQTSIASADLEAFKEEPIPKANKIHWELALPTVKSPPDLTIDNRPSALNQSRYNASSVYEWNLDGMSEYNILGLLQQMTMAANAYKTQSGTSDKAIAEILIAGFTGQLKGWWDHLLTQQQQLDILNSIQTDEDKIPILDEFNNPIQDAVATLILTISLHFIGAENISEHENDQALQNLHEQPRTLKDFMHPTRTGSPSRIVFPPDASRFNFKHGRQVVEMMCNGEFRDKSPEDALDYLDYIAENAQYWDIVRAAPRVLLSDGGANLREDVESPRGGGLIPNSTAFRNAPLESLKGNKGLCGSVKGLQTCKALTPHKQSFGTKWLIIVFHLLGALFTSIVLTAIFFIFQKRTLDSGEGQRSPQNSQELLSILNFKGKFIYVEIIRAKNDFDAKYCIGNGGHGSVYKAELPSGEFLAVKKFHSPLPGDQIADQKEFLAEIEALTKIRHRNIVKFYGFCSHARHSFLVYEYLERGSLATNLSNDAAAEELGWIQRMNVIKDIADALSYLHYDCFPPIVHRDISSKNVLLDLEHRAHVSDFEIAKFLKPDSSSWSALVGTYGYVAPELAYSMKITEKCDVYSFGVLALEVIKGKHPRDFVSSILPSSSVINIPLDEMLDPRFPPPSPDVQGKLISIMEEWFYAPGKRPAPVVAPWMVSAHHGLVLWKSIPQTPVPQFLVLGEVMWQKSIPPFEFQTDGYETLGICAVKCWQPKSKEKVIEIHDDELDFLPSLLTDPAFDPGIPLKPIRSSVGTSARRTSPQIPSSASNNGDNGFSGSEDTLSEDQGEDSGEMTSLGISQPDRKSKIGGRALSEHYVIDFITCTTIVDELDNLRARYDIPDDIPLRIPRKKDTHSRPPRGYVTLFLESFKLGMRCPLQPYFARILNGLNLVPGQLNPNGWRVLSGLFILWDRCCQTEPTVDEIKHLYQLKSSPKDTGWYYFQLSTKTKKPITDLPTGGGGNWKKKFLFAGGLWGQVAQINGKNYRVPPRFVRDQNKDAPTAKRVNIVEQVPLLRTLPPPPTKAGETSGAATDPASSLPPAGSKPRVPDNRAEHLVPYINEFSKLVSKKDLEDFDGSTLGELARAITLEEELTKVREDLQRQKAIYEAQLESLKDSHQRCIMAVLGKQHPDMKMDELAAGVAQYMDEEAAKEDAEELKPKATDEGTSPPRAIPADVAEASTTPGATSETPLLLRWSSK</sequence>
<keyword evidence="2" id="KW-1185">Reference proteome</keyword>
<keyword evidence="1" id="KW-0418">Kinase</keyword>
<comment type="caution">
    <text evidence="1">The sequence shown here is derived from an EMBL/GenBank/DDBJ whole genome shotgun (WGS) entry which is preliminary data.</text>
</comment>
<dbReference type="EMBL" id="CM039172">
    <property type="protein sequence ID" value="KAH9782739.1"/>
    <property type="molecule type" value="Genomic_DNA"/>
</dbReference>
<gene>
    <name evidence="1" type="ORF">KPL71_009041</name>
</gene>
<keyword evidence="1" id="KW-0808">Transferase</keyword>
<organism evidence="1 2">
    <name type="scientific">Citrus sinensis</name>
    <name type="common">Sweet orange</name>
    <name type="synonym">Citrus aurantium var. sinensis</name>
    <dbReference type="NCBI Taxonomy" id="2711"/>
    <lineage>
        <taxon>Eukaryota</taxon>
        <taxon>Viridiplantae</taxon>
        <taxon>Streptophyta</taxon>
        <taxon>Embryophyta</taxon>
        <taxon>Tracheophyta</taxon>
        <taxon>Spermatophyta</taxon>
        <taxon>Magnoliopsida</taxon>
        <taxon>eudicotyledons</taxon>
        <taxon>Gunneridae</taxon>
        <taxon>Pentapetalae</taxon>
        <taxon>rosids</taxon>
        <taxon>malvids</taxon>
        <taxon>Sapindales</taxon>
        <taxon>Rutaceae</taxon>
        <taxon>Aurantioideae</taxon>
        <taxon>Citrus</taxon>
    </lineage>
</organism>
<name>A0ACB8MAR7_CITSI</name>
<dbReference type="Proteomes" id="UP000829398">
    <property type="component" value="Chromosome 3"/>
</dbReference>